<reference evidence="3" key="1">
    <citation type="submission" date="2024-07" db="EMBL/GenBank/DDBJ databases">
        <title>Two chromosome-level genome assemblies of Korean endemic species Abeliophyllum distichum and Forsythia ovata (Oleaceae).</title>
        <authorList>
            <person name="Jang H."/>
        </authorList>
    </citation>
    <scope>NUCLEOTIDE SEQUENCE [LARGE SCALE GENOMIC DNA]</scope>
</reference>
<dbReference type="AlphaFoldDB" id="A0ABD1T5J5"/>
<proteinExistence type="predicted"/>
<evidence type="ECO:0000256" key="1">
    <source>
        <dbReference type="SAM" id="MobiDB-lite"/>
    </source>
</evidence>
<keyword evidence="3" id="KW-1185">Reference proteome</keyword>
<evidence type="ECO:0000313" key="2">
    <source>
        <dbReference type="EMBL" id="KAL2508003.1"/>
    </source>
</evidence>
<feature type="compositionally biased region" description="Basic and acidic residues" evidence="1">
    <location>
        <begin position="82"/>
        <end position="93"/>
    </location>
</feature>
<evidence type="ECO:0000313" key="3">
    <source>
        <dbReference type="Proteomes" id="UP001604277"/>
    </source>
</evidence>
<feature type="region of interest" description="Disordered" evidence="1">
    <location>
        <begin position="80"/>
        <end position="108"/>
    </location>
</feature>
<gene>
    <name evidence="2" type="ORF">Fot_31650</name>
</gene>
<organism evidence="2 3">
    <name type="scientific">Forsythia ovata</name>
    <dbReference type="NCBI Taxonomy" id="205694"/>
    <lineage>
        <taxon>Eukaryota</taxon>
        <taxon>Viridiplantae</taxon>
        <taxon>Streptophyta</taxon>
        <taxon>Embryophyta</taxon>
        <taxon>Tracheophyta</taxon>
        <taxon>Spermatophyta</taxon>
        <taxon>Magnoliopsida</taxon>
        <taxon>eudicotyledons</taxon>
        <taxon>Gunneridae</taxon>
        <taxon>Pentapetalae</taxon>
        <taxon>asterids</taxon>
        <taxon>lamiids</taxon>
        <taxon>Lamiales</taxon>
        <taxon>Oleaceae</taxon>
        <taxon>Forsythieae</taxon>
        <taxon>Forsythia</taxon>
    </lineage>
</organism>
<sequence length="108" mass="12382">MGEIIPNDNDRMLTAHYTELSHIFQRIVSKGSRRIDVFSLSKSLWLEVGAKIEASIASEEENMQNVNKIITVETFHNSISNMHEEPQLRDPTKRRSKGQSSKRIKGPF</sequence>
<dbReference type="EMBL" id="JBFOLJ010000009">
    <property type="protein sequence ID" value="KAL2508003.1"/>
    <property type="molecule type" value="Genomic_DNA"/>
</dbReference>
<feature type="compositionally biased region" description="Basic residues" evidence="1">
    <location>
        <begin position="94"/>
        <end position="108"/>
    </location>
</feature>
<name>A0ABD1T5J5_9LAMI</name>
<protein>
    <submittedName>
        <fullName evidence="2">Protein FAR1-RELATED SEQUENCE 5-like</fullName>
    </submittedName>
</protein>
<comment type="caution">
    <text evidence="2">The sequence shown here is derived from an EMBL/GenBank/DDBJ whole genome shotgun (WGS) entry which is preliminary data.</text>
</comment>
<dbReference type="Proteomes" id="UP001604277">
    <property type="component" value="Unassembled WGS sequence"/>
</dbReference>
<accession>A0ABD1T5J5</accession>